<sequence length="61" mass="6525">MNGFRARDVVAPRNDGGRVASPDDRNHPISDCLPVIASTAKQSRIPPGNQSGLLRRKGSSQ</sequence>
<organism evidence="2 3">
    <name type="scientific">Bradyrhizobium diazoefficiens</name>
    <dbReference type="NCBI Taxonomy" id="1355477"/>
    <lineage>
        <taxon>Bacteria</taxon>
        <taxon>Pseudomonadati</taxon>
        <taxon>Pseudomonadota</taxon>
        <taxon>Alphaproteobacteria</taxon>
        <taxon>Hyphomicrobiales</taxon>
        <taxon>Nitrobacteraceae</taxon>
        <taxon>Bradyrhizobium</taxon>
    </lineage>
</organism>
<evidence type="ECO:0000313" key="3">
    <source>
        <dbReference type="Proteomes" id="UP000063308"/>
    </source>
</evidence>
<evidence type="ECO:0000256" key="1">
    <source>
        <dbReference type="SAM" id="MobiDB-lite"/>
    </source>
</evidence>
<protein>
    <submittedName>
        <fullName evidence="2">Uncharacterized protein</fullName>
    </submittedName>
</protein>
<feature type="region of interest" description="Disordered" evidence="1">
    <location>
        <begin position="1"/>
        <end position="61"/>
    </location>
</feature>
<reference evidence="2 3" key="1">
    <citation type="submission" date="2014-11" db="EMBL/GenBank/DDBJ databases">
        <title>Symbiosis island explosion on the genome of extra-slow-growing strains of soybean bradyrhizobia with massive insertion sequences.</title>
        <authorList>
            <person name="Iida T."/>
            <person name="Minamisawa K."/>
        </authorList>
    </citation>
    <scope>NUCLEOTIDE SEQUENCE [LARGE SCALE GENOMIC DNA]</scope>
    <source>
        <strain evidence="2 3">NK6</strain>
    </source>
</reference>
<accession>A0A0E3VW19</accession>
<dbReference type="EMBL" id="AP014685">
    <property type="protein sequence ID" value="BAR60140.1"/>
    <property type="molecule type" value="Genomic_DNA"/>
</dbReference>
<dbReference type="Proteomes" id="UP000063308">
    <property type="component" value="Chromosome"/>
</dbReference>
<evidence type="ECO:0000313" key="2">
    <source>
        <dbReference type="EMBL" id="BAR60140.1"/>
    </source>
</evidence>
<gene>
    <name evidence="2" type="ORF">NK6_6989</name>
</gene>
<feature type="compositionally biased region" description="Basic and acidic residues" evidence="1">
    <location>
        <begin position="1"/>
        <end position="10"/>
    </location>
</feature>
<proteinExistence type="predicted"/>
<dbReference type="AlphaFoldDB" id="A0A0E3VW19"/>
<name>A0A0E3VW19_9BRAD</name>